<feature type="non-terminal residue" evidence="2">
    <location>
        <position position="420"/>
    </location>
</feature>
<feature type="region of interest" description="Disordered" evidence="1">
    <location>
        <begin position="119"/>
        <end position="177"/>
    </location>
</feature>
<dbReference type="AlphaFoldDB" id="A0A8J9VKD1"/>
<organism evidence="2 3">
    <name type="scientific">Brenthis ino</name>
    <name type="common">lesser marbled fritillary</name>
    <dbReference type="NCBI Taxonomy" id="405034"/>
    <lineage>
        <taxon>Eukaryota</taxon>
        <taxon>Metazoa</taxon>
        <taxon>Ecdysozoa</taxon>
        <taxon>Arthropoda</taxon>
        <taxon>Hexapoda</taxon>
        <taxon>Insecta</taxon>
        <taxon>Pterygota</taxon>
        <taxon>Neoptera</taxon>
        <taxon>Endopterygota</taxon>
        <taxon>Lepidoptera</taxon>
        <taxon>Glossata</taxon>
        <taxon>Ditrysia</taxon>
        <taxon>Papilionoidea</taxon>
        <taxon>Nymphalidae</taxon>
        <taxon>Heliconiinae</taxon>
        <taxon>Argynnini</taxon>
        <taxon>Brenthis</taxon>
    </lineage>
</organism>
<dbReference type="OrthoDB" id="7427416at2759"/>
<evidence type="ECO:0000256" key="1">
    <source>
        <dbReference type="SAM" id="MobiDB-lite"/>
    </source>
</evidence>
<reference evidence="2" key="1">
    <citation type="submission" date="2021-12" db="EMBL/GenBank/DDBJ databases">
        <authorList>
            <person name="Martin H S."/>
        </authorList>
    </citation>
    <scope>NUCLEOTIDE SEQUENCE</scope>
</reference>
<sequence>MALGFDPASINIDGVNFSDYILDKNSHNPFVFIHKKCFNKNKKKATSETINLKETNDKTQQYDYEKLCANCYKTKDINDLDEKDPVLQQTIKFAKDIIPLTIPASTSTDPAYYTIKSKKTSKRKHEACERNLNSNKDAKIDKGKSKAAENIKQDKLKRNKGTTSTEESFSRSFQDNTIDDVNENRSLSYSLSELSEHKHSKKECPNKNKKDAKQNIILAESFEAIATEYMNVSSDANIKMHLMNEKDKTLLCENISSPVVKAVKECFLDFNNENQEIKDIFKAIQNQAIKLDNIYEKLSDIDNKLENITNKQNLKEEGTFQEIKFSKLEEIGRDIINVKEYLSSEEELAYVDLKNRNTRTTSLTTVLNPKDLSKADKCDSLARGENVSENFTATQLGIQLERPNRIPARFCWTDSTKKPL</sequence>
<feature type="compositionally biased region" description="Basic and acidic residues" evidence="1">
    <location>
        <begin position="136"/>
        <end position="156"/>
    </location>
</feature>
<dbReference type="Proteomes" id="UP000838878">
    <property type="component" value="Chromosome 4"/>
</dbReference>
<dbReference type="EMBL" id="OV170224">
    <property type="protein sequence ID" value="CAH0724213.1"/>
    <property type="molecule type" value="Genomic_DNA"/>
</dbReference>
<proteinExistence type="predicted"/>
<protein>
    <submittedName>
        <fullName evidence="2">Uncharacterized protein</fullName>
    </submittedName>
</protein>
<gene>
    <name evidence="2" type="ORF">BINO364_LOCUS9955</name>
</gene>
<evidence type="ECO:0000313" key="2">
    <source>
        <dbReference type="EMBL" id="CAH0724213.1"/>
    </source>
</evidence>
<keyword evidence="3" id="KW-1185">Reference proteome</keyword>
<accession>A0A8J9VKD1</accession>
<evidence type="ECO:0000313" key="3">
    <source>
        <dbReference type="Proteomes" id="UP000838878"/>
    </source>
</evidence>
<name>A0A8J9VKD1_9NEOP</name>
<feature type="compositionally biased region" description="Low complexity" evidence="1">
    <location>
        <begin position="162"/>
        <end position="173"/>
    </location>
</feature>